<evidence type="ECO:0000259" key="1">
    <source>
        <dbReference type="Pfam" id="PF03435"/>
    </source>
</evidence>
<feature type="domain" description="Saccharopine dehydrogenase NADP binding" evidence="1">
    <location>
        <begin position="8"/>
        <end position="132"/>
    </location>
</feature>
<dbReference type="InterPro" id="IPR005097">
    <property type="entry name" value="Sacchrp_dh_NADP-bd"/>
</dbReference>
<feature type="domain" description="DUF4166" evidence="2">
    <location>
        <begin position="400"/>
        <end position="559"/>
    </location>
</feature>
<evidence type="ECO:0000259" key="2">
    <source>
        <dbReference type="Pfam" id="PF13761"/>
    </source>
</evidence>
<dbReference type="Gene3D" id="3.40.50.720">
    <property type="entry name" value="NAD(P)-binding Rossmann-like Domain"/>
    <property type="match status" value="1"/>
</dbReference>
<dbReference type="Pfam" id="PF03435">
    <property type="entry name" value="Sacchrp_dh_NADP"/>
    <property type="match status" value="1"/>
</dbReference>
<dbReference type="InterPro" id="IPR025311">
    <property type="entry name" value="DUF4166"/>
</dbReference>
<accession>A0A2W5HBA3</accession>
<organism evidence="3 4">
    <name type="scientific">Micavibrio aeruginosavorus</name>
    <dbReference type="NCBI Taxonomy" id="349221"/>
    <lineage>
        <taxon>Bacteria</taxon>
        <taxon>Pseudomonadati</taxon>
        <taxon>Bdellovibrionota</taxon>
        <taxon>Bdellovibrionia</taxon>
        <taxon>Bdellovibrionales</taxon>
        <taxon>Pseudobdellovibrionaceae</taxon>
        <taxon>Micavibrio</taxon>
    </lineage>
</organism>
<dbReference type="Pfam" id="PF13761">
    <property type="entry name" value="DUF4166"/>
    <property type="match status" value="1"/>
</dbReference>
<sequence length="563" mass="63105">MAGWFLKILIIGGYGTFGGRLVELLENESSLTLFVAGRSLEKARDFCSSRKTAKATLIPAEFDRTGDLDDQIKKNQPQIIVDASGPFQAYGEKPYLLVAACIRNKIHYMDLADGSAFVDGIHKFDNHAKAADVFILSGVSSFPVLSAAVVRELAKGMPDIYSIHVGIAPSPYAGVGGNVLRAIAGYAGQKIKIHQAGRMDHGYPITETMRYTISPPGRLPLYNKLFSLVDVPDLRVLSTVRPDAKKIWVGAGPVPEIFHIALIGFAWLVRKSVLKNLLFMVPLMELVTSHIRWGEHRGGMFVEVTRKNNKGQIYKKSWHLLAEGRDGPLIPSMAVEAIIRMILKGNIPEAGARSAVNDINLSDYDELFAGRTIYTGFREELHAKQSPLYKAILGKSYDELPQPIQELHDLSAAKSYEGQADILRGYSFLSRIITGVFRFPHAGQKVKVRVDFSQIHGMEKWTRSFAGKSFTSYQFKGRGHSERLIIERFGIFNFALALVIIENRLHLITRRWNCLGIPLPLWLAPRSDSFEYIEDDKFHFNVKISHPWTGLIVHYKGWLLRKS</sequence>
<evidence type="ECO:0000313" key="4">
    <source>
        <dbReference type="Proteomes" id="UP000249739"/>
    </source>
</evidence>
<dbReference type="EMBL" id="QFOT01000073">
    <property type="protein sequence ID" value="PZP55366.1"/>
    <property type="molecule type" value="Genomic_DNA"/>
</dbReference>
<reference evidence="3 4" key="1">
    <citation type="submission" date="2017-08" db="EMBL/GenBank/DDBJ databases">
        <title>Infants hospitalized years apart are colonized by the same room-sourced microbial strains.</title>
        <authorList>
            <person name="Brooks B."/>
            <person name="Olm M.R."/>
            <person name="Firek B.A."/>
            <person name="Baker R."/>
            <person name="Thomas B.C."/>
            <person name="Morowitz M.J."/>
            <person name="Banfield J.F."/>
        </authorList>
    </citation>
    <scope>NUCLEOTIDE SEQUENCE [LARGE SCALE GENOMIC DNA]</scope>
    <source>
        <strain evidence="3">S2_006_000_R2_64</strain>
    </source>
</reference>
<comment type="caution">
    <text evidence="3">The sequence shown here is derived from an EMBL/GenBank/DDBJ whole genome shotgun (WGS) entry which is preliminary data.</text>
</comment>
<protein>
    <submittedName>
        <fullName evidence="3">Saccharopine dehydrogenase</fullName>
    </submittedName>
</protein>
<name>A0A2W5HBA3_9BACT</name>
<dbReference type="PANTHER" id="PTHR43796">
    <property type="entry name" value="CARBOXYNORSPERMIDINE SYNTHASE"/>
    <property type="match status" value="1"/>
</dbReference>
<proteinExistence type="predicted"/>
<evidence type="ECO:0000313" key="3">
    <source>
        <dbReference type="EMBL" id="PZP55366.1"/>
    </source>
</evidence>
<dbReference type="AlphaFoldDB" id="A0A2W5HBA3"/>
<dbReference type="SUPFAM" id="SSF51735">
    <property type="entry name" value="NAD(P)-binding Rossmann-fold domains"/>
    <property type="match status" value="1"/>
</dbReference>
<gene>
    <name evidence="3" type="ORF">DI586_07115</name>
</gene>
<dbReference type="PANTHER" id="PTHR43796:SF2">
    <property type="entry name" value="CARBOXYNORSPERMIDINE SYNTHASE"/>
    <property type="match status" value="1"/>
</dbReference>
<dbReference type="InterPro" id="IPR036291">
    <property type="entry name" value="NAD(P)-bd_dom_sf"/>
</dbReference>
<dbReference type="Proteomes" id="UP000249739">
    <property type="component" value="Unassembled WGS sequence"/>
</dbReference>